<protein>
    <submittedName>
        <fullName evidence="1">Alcohol-forming fatty acyl-CoA reductase-like</fullName>
    </submittedName>
</protein>
<gene>
    <name evidence="1" type="ORF">EPI10_001467</name>
</gene>
<evidence type="ECO:0000313" key="1">
    <source>
        <dbReference type="EMBL" id="KAA3466371.1"/>
    </source>
</evidence>
<dbReference type="Proteomes" id="UP000325315">
    <property type="component" value="Unassembled WGS sequence"/>
</dbReference>
<evidence type="ECO:0000313" key="2">
    <source>
        <dbReference type="Proteomes" id="UP000325315"/>
    </source>
</evidence>
<name>A0A5B6VBH0_9ROSI</name>
<dbReference type="OrthoDB" id="437338at2759"/>
<organism evidence="1 2">
    <name type="scientific">Gossypium australe</name>
    <dbReference type="NCBI Taxonomy" id="47621"/>
    <lineage>
        <taxon>Eukaryota</taxon>
        <taxon>Viridiplantae</taxon>
        <taxon>Streptophyta</taxon>
        <taxon>Embryophyta</taxon>
        <taxon>Tracheophyta</taxon>
        <taxon>Spermatophyta</taxon>
        <taxon>Magnoliopsida</taxon>
        <taxon>eudicotyledons</taxon>
        <taxon>Gunneridae</taxon>
        <taxon>Pentapetalae</taxon>
        <taxon>rosids</taxon>
        <taxon>malvids</taxon>
        <taxon>Malvales</taxon>
        <taxon>Malvaceae</taxon>
        <taxon>Malvoideae</taxon>
        <taxon>Gossypium</taxon>
    </lineage>
</organism>
<comment type="caution">
    <text evidence="1">The sequence shown here is derived from an EMBL/GenBank/DDBJ whole genome shotgun (WGS) entry which is preliminary data.</text>
</comment>
<proteinExistence type="predicted"/>
<dbReference type="AlphaFoldDB" id="A0A5B6VBH0"/>
<accession>A0A5B6VBH0</accession>
<keyword evidence="2" id="KW-1185">Reference proteome</keyword>
<sequence length="84" mass="9552">MVSPLGQFVVVNKIYRQCPLEVQDYLSNVIFAIIAERMARKGCEAYLAYVLDTNVSSFALSSIRTIKEFLYAFPKELPVIPPKH</sequence>
<reference evidence="2" key="1">
    <citation type="journal article" date="2019" name="Plant Biotechnol. J.">
        <title>Genome sequencing of the Australian wild diploid species Gossypium australe highlights disease resistance and delayed gland morphogenesis.</title>
        <authorList>
            <person name="Cai Y."/>
            <person name="Cai X."/>
            <person name="Wang Q."/>
            <person name="Wang P."/>
            <person name="Zhang Y."/>
            <person name="Cai C."/>
            <person name="Xu Y."/>
            <person name="Wang K."/>
            <person name="Zhou Z."/>
            <person name="Wang C."/>
            <person name="Geng S."/>
            <person name="Li B."/>
            <person name="Dong Q."/>
            <person name="Hou Y."/>
            <person name="Wang H."/>
            <person name="Ai P."/>
            <person name="Liu Z."/>
            <person name="Yi F."/>
            <person name="Sun M."/>
            <person name="An G."/>
            <person name="Cheng J."/>
            <person name="Zhang Y."/>
            <person name="Shi Q."/>
            <person name="Xie Y."/>
            <person name="Shi X."/>
            <person name="Chang Y."/>
            <person name="Huang F."/>
            <person name="Chen Y."/>
            <person name="Hong S."/>
            <person name="Mi L."/>
            <person name="Sun Q."/>
            <person name="Zhang L."/>
            <person name="Zhou B."/>
            <person name="Peng R."/>
            <person name="Zhang X."/>
            <person name="Liu F."/>
        </authorList>
    </citation>
    <scope>NUCLEOTIDE SEQUENCE [LARGE SCALE GENOMIC DNA]</scope>
    <source>
        <strain evidence="2">cv. PA1801</strain>
    </source>
</reference>
<dbReference type="EMBL" id="SMMG02000007">
    <property type="protein sequence ID" value="KAA3466371.1"/>
    <property type="molecule type" value="Genomic_DNA"/>
</dbReference>